<keyword evidence="4" id="KW-1185">Reference proteome</keyword>
<protein>
    <submittedName>
        <fullName evidence="3">Permease-like cell division protein FtsX</fullName>
    </submittedName>
</protein>
<evidence type="ECO:0000256" key="1">
    <source>
        <dbReference type="SAM" id="Phobius"/>
    </source>
</evidence>
<dbReference type="RefSeq" id="WP_371955050.1">
    <property type="nucleotide sequence ID" value="NZ_JAXCEI010000032.1"/>
</dbReference>
<gene>
    <name evidence="3" type="ORF">SM611_36775</name>
</gene>
<reference evidence="3 4" key="1">
    <citation type="submission" date="2023-11" db="EMBL/GenBank/DDBJ databases">
        <title>Actinomadura monticuli sp. nov., isolated from volcanic ash.</title>
        <authorList>
            <person name="Lee S.D."/>
            <person name="Yang H."/>
            <person name="Kim I.S."/>
        </authorList>
    </citation>
    <scope>NUCLEOTIDE SEQUENCE [LARGE SCALE GENOMIC DNA]</scope>
    <source>
        <strain evidence="3 4">DLS-62</strain>
    </source>
</reference>
<proteinExistence type="predicted"/>
<evidence type="ECO:0000313" key="3">
    <source>
        <dbReference type="EMBL" id="MFA1544511.1"/>
    </source>
</evidence>
<organism evidence="3 4">
    <name type="scientific">Actinomadura monticuli</name>
    <dbReference type="NCBI Taxonomy" id="3097367"/>
    <lineage>
        <taxon>Bacteria</taxon>
        <taxon>Bacillati</taxon>
        <taxon>Actinomycetota</taxon>
        <taxon>Actinomycetes</taxon>
        <taxon>Streptosporangiales</taxon>
        <taxon>Thermomonosporaceae</taxon>
        <taxon>Actinomadura</taxon>
    </lineage>
</organism>
<name>A0ABV4QMX1_9ACTN</name>
<dbReference type="Proteomes" id="UP001569963">
    <property type="component" value="Unassembled WGS sequence"/>
</dbReference>
<feature type="transmembrane region" description="Helical" evidence="1">
    <location>
        <begin position="42"/>
        <end position="63"/>
    </location>
</feature>
<dbReference type="InterPro" id="IPR040690">
    <property type="entry name" value="FtsX_ECD"/>
</dbReference>
<keyword evidence="1" id="KW-0812">Transmembrane</keyword>
<evidence type="ECO:0000313" key="4">
    <source>
        <dbReference type="Proteomes" id="UP001569963"/>
    </source>
</evidence>
<comment type="caution">
    <text evidence="3">The sequence shown here is derived from an EMBL/GenBank/DDBJ whole genome shotgun (WGS) entry which is preliminary data.</text>
</comment>
<dbReference type="EMBL" id="JAXCEI010000032">
    <property type="protein sequence ID" value="MFA1544511.1"/>
    <property type="molecule type" value="Genomic_DNA"/>
</dbReference>
<keyword evidence="1" id="KW-0472">Membrane</keyword>
<keyword evidence="1" id="KW-1133">Transmembrane helix</keyword>
<accession>A0ABV4QMX1</accession>
<sequence>MNATEDRLRDALKTMGGTIGPEDVPEPEFAARRRKLPRPAMALAAVAASAAVALGAAVAGGAFSSGGTSGLLAPPSPSGGGVPKISIFLCTKTSANPSCAGKGATEREKREIQRVLEALPPVRGVEFEDRQEAFKRFEKGFENDEQFRRSVQAGDVPESFRVGLASGTGVKGVTAAVTGMPGVDTVIVEGR</sequence>
<dbReference type="Gene3D" id="3.30.70.3040">
    <property type="match status" value="1"/>
</dbReference>
<feature type="domain" description="FtsX extracellular" evidence="2">
    <location>
        <begin position="84"/>
        <end position="186"/>
    </location>
</feature>
<evidence type="ECO:0000259" key="2">
    <source>
        <dbReference type="Pfam" id="PF18075"/>
    </source>
</evidence>
<dbReference type="Pfam" id="PF18075">
    <property type="entry name" value="FtsX_ECD"/>
    <property type="match status" value="1"/>
</dbReference>